<feature type="compositionally biased region" description="Acidic residues" evidence="1">
    <location>
        <begin position="50"/>
        <end position="60"/>
    </location>
</feature>
<feature type="region of interest" description="Disordered" evidence="1">
    <location>
        <begin position="33"/>
        <end position="142"/>
    </location>
</feature>
<gene>
    <name evidence="3" type="ORF">RIMI_LOCUS353904</name>
</gene>
<protein>
    <submittedName>
        <fullName evidence="3">Uncharacterized protein</fullName>
    </submittedName>
</protein>
<feature type="compositionally biased region" description="Basic and acidic residues" evidence="1">
    <location>
        <begin position="90"/>
        <end position="108"/>
    </location>
</feature>
<organism evidence="3 4">
    <name type="scientific">Ranitomeya imitator</name>
    <name type="common">mimic poison frog</name>
    <dbReference type="NCBI Taxonomy" id="111125"/>
    <lineage>
        <taxon>Eukaryota</taxon>
        <taxon>Metazoa</taxon>
        <taxon>Chordata</taxon>
        <taxon>Craniata</taxon>
        <taxon>Vertebrata</taxon>
        <taxon>Euteleostomi</taxon>
        <taxon>Amphibia</taxon>
        <taxon>Batrachia</taxon>
        <taxon>Anura</taxon>
        <taxon>Neobatrachia</taxon>
        <taxon>Hyloidea</taxon>
        <taxon>Dendrobatidae</taxon>
        <taxon>Dendrobatinae</taxon>
        <taxon>Ranitomeya</taxon>
    </lineage>
</organism>
<feature type="compositionally biased region" description="Basic and acidic residues" evidence="1">
    <location>
        <begin position="33"/>
        <end position="49"/>
    </location>
</feature>
<feature type="transmembrane region" description="Helical" evidence="2">
    <location>
        <begin position="6"/>
        <end position="27"/>
    </location>
</feature>
<sequence>MEQAGDFSMTIPLIFTALAVILATLIVKLRAARDKQPSETGQEEKKEIVAEEPSETEDKEDPIAVSEVGERTARDGAIPVEEVGTVEESPEAKDESEAEECAAKERTPSSHSSQEEEDSKRSLERRNENSSHYSDENSSHYSDEYAAPPLWEVERHIHHCNKRHHVTAHTGRAATLRGSAEGAGLFCLLLPLYLWVAEDPCASMNVQELVSRIDQLAARALGLLYDEPNSVDQAEKTLLALSQGQ</sequence>
<evidence type="ECO:0000313" key="3">
    <source>
        <dbReference type="EMBL" id="CAJ0916730.1"/>
    </source>
</evidence>
<evidence type="ECO:0000313" key="4">
    <source>
        <dbReference type="Proteomes" id="UP001176940"/>
    </source>
</evidence>
<accession>A0ABN9KQ14</accession>
<evidence type="ECO:0000256" key="2">
    <source>
        <dbReference type="SAM" id="Phobius"/>
    </source>
</evidence>
<keyword evidence="2" id="KW-0472">Membrane</keyword>
<proteinExistence type="predicted"/>
<evidence type="ECO:0000256" key="1">
    <source>
        <dbReference type="SAM" id="MobiDB-lite"/>
    </source>
</evidence>
<keyword evidence="2" id="KW-0812">Transmembrane</keyword>
<name>A0ABN9KQ14_9NEOB</name>
<comment type="caution">
    <text evidence="3">The sequence shown here is derived from an EMBL/GenBank/DDBJ whole genome shotgun (WGS) entry which is preliminary data.</text>
</comment>
<keyword evidence="2" id="KW-1133">Transmembrane helix</keyword>
<keyword evidence="4" id="KW-1185">Reference proteome</keyword>
<feature type="compositionally biased region" description="Basic and acidic residues" evidence="1">
    <location>
        <begin position="118"/>
        <end position="142"/>
    </location>
</feature>
<reference evidence="3" key="1">
    <citation type="submission" date="2023-07" db="EMBL/GenBank/DDBJ databases">
        <authorList>
            <person name="Stuckert A."/>
        </authorList>
    </citation>
    <scope>NUCLEOTIDE SEQUENCE</scope>
</reference>
<dbReference type="Proteomes" id="UP001176940">
    <property type="component" value="Unassembled WGS sequence"/>
</dbReference>
<dbReference type="EMBL" id="CAUEEQ010000403">
    <property type="protein sequence ID" value="CAJ0916730.1"/>
    <property type="molecule type" value="Genomic_DNA"/>
</dbReference>